<sequence length="58" mass="6486">MAKTIRMPTVRIKQIVPGLVVLASHAIFYIGAHLEKLELAKTAGQPTRIIMTRREQTS</sequence>
<evidence type="ECO:0000256" key="1">
    <source>
        <dbReference type="SAM" id="Phobius"/>
    </source>
</evidence>
<proteinExistence type="predicted"/>
<dbReference type="AlphaFoldDB" id="A0A2I1HQ41"/>
<accession>A0A2I1HQ41</accession>
<evidence type="ECO:0000313" key="3">
    <source>
        <dbReference type="Proteomes" id="UP000234323"/>
    </source>
</evidence>
<evidence type="ECO:0000313" key="2">
    <source>
        <dbReference type="EMBL" id="PKY61011.1"/>
    </source>
</evidence>
<keyword evidence="3" id="KW-1185">Reference proteome</keyword>
<comment type="caution">
    <text evidence="2">The sequence shown here is derived from an EMBL/GenBank/DDBJ whole genome shotgun (WGS) entry which is preliminary data.</text>
</comment>
<keyword evidence="1" id="KW-1133">Transmembrane helix</keyword>
<keyword evidence="1" id="KW-0812">Transmembrane</keyword>
<keyword evidence="1" id="KW-0472">Membrane</keyword>
<reference evidence="2 3" key="1">
    <citation type="submission" date="2015-10" db="EMBL/GenBank/DDBJ databases">
        <title>Genome analyses suggest a sexual origin of heterokaryosis in a supposedly ancient asexual fungus.</title>
        <authorList>
            <person name="Ropars J."/>
            <person name="Sedzielewska K."/>
            <person name="Noel J."/>
            <person name="Charron P."/>
            <person name="Farinelli L."/>
            <person name="Marton T."/>
            <person name="Kruger M."/>
            <person name="Pelin A."/>
            <person name="Brachmann A."/>
            <person name="Corradi N."/>
        </authorList>
    </citation>
    <scope>NUCLEOTIDE SEQUENCE [LARGE SCALE GENOMIC DNA]</scope>
    <source>
        <strain evidence="2 3">A4</strain>
    </source>
</reference>
<organism evidence="2 3">
    <name type="scientific">Rhizophagus irregularis</name>
    <dbReference type="NCBI Taxonomy" id="588596"/>
    <lineage>
        <taxon>Eukaryota</taxon>
        <taxon>Fungi</taxon>
        <taxon>Fungi incertae sedis</taxon>
        <taxon>Mucoromycota</taxon>
        <taxon>Glomeromycotina</taxon>
        <taxon>Glomeromycetes</taxon>
        <taxon>Glomerales</taxon>
        <taxon>Glomeraceae</taxon>
        <taxon>Rhizophagus</taxon>
    </lineage>
</organism>
<gene>
    <name evidence="2" type="ORF">RhiirA4_412862</name>
</gene>
<dbReference type="Proteomes" id="UP000234323">
    <property type="component" value="Unassembled WGS sequence"/>
</dbReference>
<dbReference type="EMBL" id="LLXI01004846">
    <property type="protein sequence ID" value="PKY61011.1"/>
    <property type="molecule type" value="Genomic_DNA"/>
</dbReference>
<protein>
    <submittedName>
        <fullName evidence="2">Uncharacterized protein</fullName>
    </submittedName>
</protein>
<name>A0A2I1HQ41_9GLOM</name>
<feature type="transmembrane region" description="Helical" evidence="1">
    <location>
        <begin position="12"/>
        <end position="32"/>
    </location>
</feature>
<dbReference type="VEuPathDB" id="FungiDB:RhiirA1_429595"/>